<dbReference type="GO" id="GO:0044027">
    <property type="term" value="P:negative regulation of gene expression via chromosomal CpG island methylation"/>
    <property type="evidence" value="ECO:0007669"/>
    <property type="project" value="TreeGrafter"/>
</dbReference>
<evidence type="ECO:0000259" key="4">
    <source>
        <dbReference type="PROSITE" id="PS51015"/>
    </source>
</evidence>
<comment type="caution">
    <text evidence="5">The sequence shown here is derived from an EMBL/GenBank/DDBJ whole genome shotgun (WGS) entry which is preliminary data.</text>
</comment>
<dbReference type="GO" id="GO:0005634">
    <property type="term" value="C:nucleus"/>
    <property type="evidence" value="ECO:0007669"/>
    <property type="project" value="UniProtKB-SubCell"/>
</dbReference>
<comment type="subcellular location">
    <subcellularLocation>
        <location evidence="2">Nucleus</location>
    </subcellularLocation>
</comment>
<evidence type="ECO:0000313" key="6">
    <source>
        <dbReference type="Proteomes" id="UP000807469"/>
    </source>
</evidence>
<dbReference type="SUPFAM" id="SSF88697">
    <property type="entry name" value="PUA domain-like"/>
    <property type="match status" value="1"/>
</dbReference>
<dbReference type="GO" id="GO:0016567">
    <property type="term" value="P:protein ubiquitination"/>
    <property type="evidence" value="ECO:0007669"/>
    <property type="project" value="TreeGrafter"/>
</dbReference>
<dbReference type="PROSITE" id="PS51015">
    <property type="entry name" value="YDG"/>
    <property type="match status" value="1"/>
</dbReference>
<dbReference type="InterPro" id="IPR015947">
    <property type="entry name" value="PUA-like_sf"/>
</dbReference>
<sequence>MPAFKGSVMRPAPGRNPAHFGEIRGFPVGSRWPGRRELCDDGVHAPLTGGIHGRMREGAFSVVLSGGYDDDIDLGNEFTYTGQGGQSRREKGVRWDNVQIKDQEWTRGNLALAISWRTKKVPL</sequence>
<reference evidence="5" key="1">
    <citation type="submission" date="2020-11" db="EMBL/GenBank/DDBJ databases">
        <authorList>
            <consortium name="DOE Joint Genome Institute"/>
            <person name="Ahrendt S."/>
            <person name="Riley R."/>
            <person name="Andreopoulos W."/>
            <person name="Labutti K."/>
            <person name="Pangilinan J."/>
            <person name="Ruiz-Duenas F.J."/>
            <person name="Barrasa J.M."/>
            <person name="Sanchez-Garcia M."/>
            <person name="Camarero S."/>
            <person name="Miyauchi S."/>
            <person name="Serrano A."/>
            <person name="Linde D."/>
            <person name="Babiker R."/>
            <person name="Drula E."/>
            <person name="Ayuso-Fernandez I."/>
            <person name="Pacheco R."/>
            <person name="Padilla G."/>
            <person name="Ferreira P."/>
            <person name="Barriuso J."/>
            <person name="Kellner H."/>
            <person name="Castanera R."/>
            <person name="Alfaro M."/>
            <person name="Ramirez L."/>
            <person name="Pisabarro A.G."/>
            <person name="Kuo A."/>
            <person name="Tritt A."/>
            <person name="Lipzen A."/>
            <person name="He G."/>
            <person name="Yan M."/>
            <person name="Ng V."/>
            <person name="Cullen D."/>
            <person name="Martin F."/>
            <person name="Rosso M.-N."/>
            <person name="Henrissat B."/>
            <person name="Hibbett D."/>
            <person name="Martinez A.T."/>
            <person name="Grigoriev I.V."/>
        </authorList>
    </citation>
    <scope>NUCLEOTIDE SEQUENCE</scope>
    <source>
        <strain evidence="5">CIRM-BRFM 674</strain>
    </source>
</reference>
<feature type="region of interest" description="Disordered" evidence="3">
    <location>
        <begin position="1"/>
        <end position="25"/>
    </location>
</feature>
<dbReference type="PANTHER" id="PTHR14140">
    <property type="entry name" value="E3 UBIQUITIN-PROTEIN LIGASE UHRF-RELATED"/>
    <property type="match status" value="1"/>
</dbReference>
<organism evidence="5 6">
    <name type="scientific">Pholiota conissans</name>
    <dbReference type="NCBI Taxonomy" id="109636"/>
    <lineage>
        <taxon>Eukaryota</taxon>
        <taxon>Fungi</taxon>
        <taxon>Dikarya</taxon>
        <taxon>Basidiomycota</taxon>
        <taxon>Agaricomycotina</taxon>
        <taxon>Agaricomycetes</taxon>
        <taxon>Agaricomycetidae</taxon>
        <taxon>Agaricales</taxon>
        <taxon>Agaricineae</taxon>
        <taxon>Strophariaceae</taxon>
        <taxon>Pholiota</taxon>
    </lineage>
</organism>
<proteinExistence type="predicted"/>
<dbReference type="EMBL" id="MU155385">
    <property type="protein sequence ID" value="KAF9474313.1"/>
    <property type="molecule type" value="Genomic_DNA"/>
</dbReference>
<name>A0A9P5YSJ4_9AGAR</name>
<evidence type="ECO:0000256" key="2">
    <source>
        <dbReference type="PROSITE-ProRule" id="PRU00358"/>
    </source>
</evidence>
<evidence type="ECO:0000256" key="3">
    <source>
        <dbReference type="SAM" id="MobiDB-lite"/>
    </source>
</evidence>
<dbReference type="InterPro" id="IPR003105">
    <property type="entry name" value="SRA_YDG"/>
</dbReference>
<keyword evidence="1 2" id="KW-0539">Nucleus</keyword>
<protein>
    <submittedName>
        <fullName evidence="5">SRA-YDG</fullName>
    </submittedName>
</protein>
<dbReference type="Gene3D" id="2.30.280.10">
    <property type="entry name" value="SRA-YDG"/>
    <property type="match status" value="1"/>
</dbReference>
<dbReference type="GO" id="GO:0061630">
    <property type="term" value="F:ubiquitin protein ligase activity"/>
    <property type="evidence" value="ECO:0007669"/>
    <property type="project" value="TreeGrafter"/>
</dbReference>
<keyword evidence="6" id="KW-1185">Reference proteome</keyword>
<evidence type="ECO:0000313" key="5">
    <source>
        <dbReference type="EMBL" id="KAF9474313.1"/>
    </source>
</evidence>
<dbReference type="InterPro" id="IPR036987">
    <property type="entry name" value="SRA-YDG_sf"/>
</dbReference>
<dbReference type="SMART" id="SM00466">
    <property type="entry name" value="SRA"/>
    <property type="match status" value="1"/>
</dbReference>
<gene>
    <name evidence="5" type="ORF">BDN70DRAFT_884920</name>
</gene>
<feature type="domain" description="YDG" evidence="4">
    <location>
        <begin position="21"/>
        <end position="123"/>
    </location>
</feature>
<dbReference type="AlphaFoldDB" id="A0A9P5YSJ4"/>
<dbReference type="Pfam" id="PF02182">
    <property type="entry name" value="SAD_SRA"/>
    <property type="match status" value="1"/>
</dbReference>
<dbReference type="PANTHER" id="PTHR14140:SF27">
    <property type="entry name" value="OS04G0289800 PROTEIN"/>
    <property type="match status" value="1"/>
</dbReference>
<dbReference type="InterPro" id="IPR045134">
    <property type="entry name" value="UHRF1/2-like"/>
</dbReference>
<evidence type="ECO:0000256" key="1">
    <source>
        <dbReference type="ARBA" id="ARBA00023242"/>
    </source>
</evidence>
<dbReference type="Proteomes" id="UP000807469">
    <property type="component" value="Unassembled WGS sequence"/>
</dbReference>
<dbReference type="OrthoDB" id="2270193at2759"/>
<accession>A0A9P5YSJ4</accession>